<gene>
    <name evidence="1" type="ORF">DPV87_09885</name>
</gene>
<comment type="caution">
    <text evidence="1">The sequence shown here is derived from an EMBL/GenBank/DDBJ whole genome shotgun (WGS) entry which is preliminary data.</text>
</comment>
<accession>A0A369YXY1</accession>
<reference evidence="1 2" key="1">
    <citation type="submission" date="2018-05" db="EMBL/GenBank/DDBJ databases">
        <title>Draft Genome Sequences for a Diverse set of 7 Haemophilus Species.</title>
        <authorList>
            <person name="Nichols M."/>
            <person name="Topaz N."/>
            <person name="Wang X."/>
            <person name="Wang X."/>
            <person name="Boxrud D."/>
        </authorList>
    </citation>
    <scope>NUCLEOTIDE SEQUENCE [LARGE SCALE GENOMIC DNA]</scope>
    <source>
        <strain evidence="1 2">C2008001710</strain>
    </source>
</reference>
<name>A0A369YXY1_HAEPA</name>
<evidence type="ECO:0000313" key="1">
    <source>
        <dbReference type="EMBL" id="RDE88715.1"/>
    </source>
</evidence>
<organism evidence="1 2">
    <name type="scientific">Haemophilus parainfluenzae</name>
    <dbReference type="NCBI Taxonomy" id="729"/>
    <lineage>
        <taxon>Bacteria</taxon>
        <taxon>Pseudomonadati</taxon>
        <taxon>Pseudomonadota</taxon>
        <taxon>Gammaproteobacteria</taxon>
        <taxon>Pasteurellales</taxon>
        <taxon>Pasteurellaceae</taxon>
        <taxon>Haemophilus</taxon>
    </lineage>
</organism>
<proteinExistence type="predicted"/>
<evidence type="ECO:0000313" key="2">
    <source>
        <dbReference type="Proteomes" id="UP000253910"/>
    </source>
</evidence>
<protein>
    <submittedName>
        <fullName evidence="1">Uncharacterized protein</fullName>
    </submittedName>
</protein>
<dbReference type="Proteomes" id="UP000253910">
    <property type="component" value="Unassembled WGS sequence"/>
</dbReference>
<dbReference type="AlphaFoldDB" id="A0A369YXY1"/>
<dbReference type="EMBL" id="QEPW01000025">
    <property type="protein sequence ID" value="RDE88715.1"/>
    <property type="molecule type" value="Genomic_DNA"/>
</dbReference>
<sequence>MVLKNVYVWQVGVILGYKEAWLLYKQYIEEQLNIKNYLNLIYGVDTTLFNLYALDSEKVSFIHQKYNCPPVWGIELKHSEGNLAFWVKEEIVQGIHITRNHRNDKMLAYPYVFESYYHQEGKNLT</sequence>